<reference evidence="2" key="1">
    <citation type="submission" date="2016-01" db="EMBL/GenBank/DDBJ databases">
        <authorList>
            <person name="Peeters C."/>
        </authorList>
    </citation>
    <scope>NUCLEOTIDE SEQUENCE [LARGE SCALE GENOMIC DNA]</scope>
    <source>
        <strain evidence="2">LMG 29317</strain>
    </source>
</reference>
<dbReference type="RefSeq" id="WP_061146355.1">
    <property type="nucleotide sequence ID" value="NZ_FCOM02000005.1"/>
</dbReference>
<dbReference type="EMBL" id="FCOM02000005">
    <property type="protein sequence ID" value="SAL42556.1"/>
    <property type="molecule type" value="Genomic_DNA"/>
</dbReference>
<organism evidence="2 3">
    <name type="scientific">Caballeronia arvi</name>
    <dbReference type="NCBI Taxonomy" id="1777135"/>
    <lineage>
        <taxon>Bacteria</taxon>
        <taxon>Pseudomonadati</taxon>
        <taxon>Pseudomonadota</taxon>
        <taxon>Betaproteobacteria</taxon>
        <taxon>Burkholderiales</taxon>
        <taxon>Burkholderiaceae</taxon>
        <taxon>Caballeronia</taxon>
    </lineage>
</organism>
<proteinExistence type="predicted"/>
<feature type="compositionally biased region" description="Basic and acidic residues" evidence="1">
    <location>
        <begin position="1"/>
        <end position="12"/>
    </location>
</feature>
<feature type="region of interest" description="Disordered" evidence="1">
    <location>
        <begin position="207"/>
        <end position="231"/>
    </location>
</feature>
<accession>A0A158HE06</accession>
<evidence type="ECO:0000313" key="3">
    <source>
        <dbReference type="Proteomes" id="UP000055019"/>
    </source>
</evidence>
<dbReference type="OrthoDB" id="3078290at2"/>
<keyword evidence="3" id="KW-1185">Reference proteome</keyword>
<dbReference type="Proteomes" id="UP000055019">
    <property type="component" value="Unassembled WGS sequence"/>
</dbReference>
<sequence>MSTPPEDSKLEEPNLPDPPVRSGCPTEEWRKRHPDLYENVRKALEALPNHFTSHISIGGIGATDLFSFNSALGTGIEQSVVESLNAMRAVWDPTDKYQTYRFVRHAQSFPDVRLEDSGSDSKEPILLGIELKGWFALSKEMEPSFRFTVTPKACAEQDLLVVVPWVFSNVISGVPKLLPPFIEEARWAAQKRNYHWLYERRNQSKSKAEIRPASHRQPYPPKSANSSDAALNDSGGNFGRAARSGVMPKFVGDTLRLDAAGIPIVYWIKFLRAFTEGSSEKAIEAAIKGFSEEAKRLAPLSEVDRLSVIAYLEALLKVAKEWSSEDDAATEQ</sequence>
<evidence type="ECO:0000313" key="2">
    <source>
        <dbReference type="EMBL" id="SAL42556.1"/>
    </source>
</evidence>
<dbReference type="AlphaFoldDB" id="A0A158HE06"/>
<name>A0A158HE06_9BURK</name>
<gene>
    <name evidence="2" type="ORF">AWB74_01735</name>
</gene>
<comment type="caution">
    <text evidence="2">The sequence shown here is derived from an EMBL/GenBank/DDBJ whole genome shotgun (WGS) entry which is preliminary data.</text>
</comment>
<evidence type="ECO:0000256" key="1">
    <source>
        <dbReference type="SAM" id="MobiDB-lite"/>
    </source>
</evidence>
<protein>
    <submittedName>
        <fullName evidence="2">Uncharacterized protein</fullName>
    </submittedName>
</protein>
<feature type="region of interest" description="Disordered" evidence="1">
    <location>
        <begin position="1"/>
        <end position="28"/>
    </location>
</feature>